<gene>
    <name evidence="2" type="ORF">FE257_007669</name>
</gene>
<comment type="caution">
    <text evidence="2">The sequence shown here is derived from an EMBL/GenBank/DDBJ whole genome shotgun (WGS) entry which is preliminary data.</text>
</comment>
<proteinExistence type="predicted"/>
<evidence type="ECO:0000313" key="3">
    <source>
        <dbReference type="Proteomes" id="UP001194746"/>
    </source>
</evidence>
<name>A0AAD4GU11_ASPNN</name>
<evidence type="ECO:0000256" key="1">
    <source>
        <dbReference type="SAM" id="MobiDB-lite"/>
    </source>
</evidence>
<keyword evidence="3" id="KW-1185">Reference proteome</keyword>
<organism evidence="2 3">
    <name type="scientific">Aspergillus nanangensis</name>
    <dbReference type="NCBI Taxonomy" id="2582783"/>
    <lineage>
        <taxon>Eukaryota</taxon>
        <taxon>Fungi</taxon>
        <taxon>Dikarya</taxon>
        <taxon>Ascomycota</taxon>
        <taxon>Pezizomycotina</taxon>
        <taxon>Eurotiomycetes</taxon>
        <taxon>Eurotiomycetidae</taxon>
        <taxon>Eurotiales</taxon>
        <taxon>Aspergillaceae</taxon>
        <taxon>Aspergillus</taxon>
        <taxon>Aspergillus subgen. Circumdati</taxon>
    </lineage>
</organism>
<feature type="region of interest" description="Disordered" evidence="1">
    <location>
        <begin position="414"/>
        <end position="445"/>
    </location>
</feature>
<feature type="compositionally biased region" description="Polar residues" evidence="1">
    <location>
        <begin position="305"/>
        <end position="314"/>
    </location>
</feature>
<feature type="compositionally biased region" description="Low complexity" evidence="1">
    <location>
        <begin position="58"/>
        <end position="73"/>
    </location>
</feature>
<feature type="compositionally biased region" description="Polar residues" evidence="1">
    <location>
        <begin position="91"/>
        <end position="100"/>
    </location>
</feature>
<dbReference type="Proteomes" id="UP001194746">
    <property type="component" value="Unassembled WGS sequence"/>
</dbReference>
<protein>
    <submittedName>
        <fullName evidence="2">Uncharacterized protein</fullName>
    </submittedName>
</protein>
<reference evidence="2" key="1">
    <citation type="journal article" date="2019" name="Beilstein J. Org. Chem.">
        <title>Nanangenines: drimane sesquiterpenoids as the dominant metabolite cohort of a novel Australian fungus, Aspergillus nanangensis.</title>
        <authorList>
            <person name="Lacey H.J."/>
            <person name="Gilchrist C.L.M."/>
            <person name="Crombie A."/>
            <person name="Kalaitzis J.A."/>
            <person name="Vuong D."/>
            <person name="Rutledge P.J."/>
            <person name="Turner P."/>
            <person name="Pitt J.I."/>
            <person name="Lacey E."/>
            <person name="Chooi Y.H."/>
            <person name="Piggott A.M."/>
        </authorList>
    </citation>
    <scope>NUCLEOTIDE SEQUENCE</scope>
    <source>
        <strain evidence="2">MST-FP2251</strain>
    </source>
</reference>
<evidence type="ECO:0000313" key="2">
    <source>
        <dbReference type="EMBL" id="KAF9889180.1"/>
    </source>
</evidence>
<feature type="compositionally biased region" description="Polar residues" evidence="1">
    <location>
        <begin position="137"/>
        <end position="146"/>
    </location>
</feature>
<accession>A0AAD4GU11</accession>
<feature type="region of interest" description="Disordered" evidence="1">
    <location>
        <begin position="127"/>
        <end position="146"/>
    </location>
</feature>
<feature type="region of interest" description="Disordered" evidence="1">
    <location>
        <begin position="278"/>
        <end position="331"/>
    </location>
</feature>
<dbReference type="AlphaFoldDB" id="A0AAD4GU11"/>
<feature type="compositionally biased region" description="Polar residues" evidence="1">
    <location>
        <begin position="435"/>
        <end position="445"/>
    </location>
</feature>
<dbReference type="EMBL" id="VCAU01000039">
    <property type="protein sequence ID" value="KAF9889180.1"/>
    <property type="molecule type" value="Genomic_DNA"/>
</dbReference>
<feature type="region of interest" description="Disordered" evidence="1">
    <location>
        <begin position="1"/>
        <end position="111"/>
    </location>
</feature>
<reference evidence="2" key="2">
    <citation type="submission" date="2020-02" db="EMBL/GenBank/DDBJ databases">
        <authorList>
            <person name="Gilchrist C.L.M."/>
            <person name="Chooi Y.-H."/>
        </authorList>
    </citation>
    <scope>NUCLEOTIDE SEQUENCE</scope>
    <source>
        <strain evidence="2">MST-FP2251</strain>
    </source>
</reference>
<sequence length="445" mass="48616">MSQPPSKKLKSDSNDYILGASQGDIPEVEHVETASSTVELPYGSGGQGQNIERNQTPSTASASTRSIASARAALNQLTKKPQPSHPDATSHGPSSQSSRRPPTYPLPVKTAGQLGVQNFVNSFRRGVKSSHAPLPSTGRQGQQQQRDCIGYSYLSKPPRWLIMPVTQPDAAGPDQRLQWIFDPGPPTSWPDVTTPKLYKIGYKQLRDAYCDPEFRDNIRTEIRMGPFALNVSGVEDPLPLLPPQPRDFANTRPLADRWPHSKLAEHSEKYHYRDYKRPSLASRPYPEPHASPFHPTHDRPRAGSSDGSSESTLDGSKLTGGRYSGSSDLERQRTRVPYRVALDEVVDDAQMTPMGLDVDHPVILNELGTSAMFNLGYPPGHIPQYNTQPAPSAFSPNNLTVAPGLSLLRPAVTQQPQEAPPGIAAEYPNQGIGFSAQSTELPLSQ</sequence>